<dbReference type="OrthoDB" id="1577640at2759"/>
<proteinExistence type="predicted"/>
<dbReference type="RefSeq" id="XP_031910995.1">
    <property type="nucleotide sequence ID" value="XM_032055234.1"/>
</dbReference>
<keyword evidence="2" id="KW-1185">Reference proteome</keyword>
<evidence type="ECO:0000313" key="1">
    <source>
        <dbReference type="EMBL" id="KAE8134932.1"/>
    </source>
</evidence>
<dbReference type="InterPro" id="IPR055530">
    <property type="entry name" value="DUF7104"/>
</dbReference>
<accession>A0A5N6SJR3</accession>
<protein>
    <submittedName>
        <fullName evidence="1">Uncharacterized protein</fullName>
    </submittedName>
</protein>
<dbReference type="EMBL" id="ML743598">
    <property type="protein sequence ID" value="KAE8134932.1"/>
    <property type="molecule type" value="Genomic_DNA"/>
</dbReference>
<name>A0A5N6SJR3_ASPPS</name>
<dbReference type="Proteomes" id="UP000325672">
    <property type="component" value="Unassembled WGS sequence"/>
</dbReference>
<feature type="non-terminal residue" evidence="1">
    <location>
        <position position="58"/>
    </location>
</feature>
<organism evidence="1 2">
    <name type="scientific">Aspergillus pseudotamarii</name>
    <dbReference type="NCBI Taxonomy" id="132259"/>
    <lineage>
        <taxon>Eukaryota</taxon>
        <taxon>Fungi</taxon>
        <taxon>Dikarya</taxon>
        <taxon>Ascomycota</taxon>
        <taxon>Pezizomycotina</taxon>
        <taxon>Eurotiomycetes</taxon>
        <taxon>Eurotiomycetidae</taxon>
        <taxon>Eurotiales</taxon>
        <taxon>Aspergillaceae</taxon>
        <taxon>Aspergillus</taxon>
        <taxon>Aspergillus subgen. Circumdati</taxon>
    </lineage>
</organism>
<sequence length="58" mass="6296">MELLLQRRGRSLPVSETVMRAAAGNEGLDGHQLMKILFKYRGKSLPVSEEVAKAAAGN</sequence>
<dbReference type="AlphaFoldDB" id="A0A5N6SJR3"/>
<reference evidence="1 2" key="1">
    <citation type="submission" date="2019-04" db="EMBL/GenBank/DDBJ databases">
        <title>Friends and foes A comparative genomics study of 23 Aspergillus species from section Flavi.</title>
        <authorList>
            <consortium name="DOE Joint Genome Institute"/>
            <person name="Kjaerbolling I."/>
            <person name="Vesth T."/>
            <person name="Frisvad J.C."/>
            <person name="Nybo J.L."/>
            <person name="Theobald S."/>
            <person name="Kildgaard S."/>
            <person name="Isbrandt T."/>
            <person name="Kuo A."/>
            <person name="Sato A."/>
            <person name="Lyhne E.K."/>
            <person name="Kogle M.E."/>
            <person name="Wiebenga A."/>
            <person name="Kun R.S."/>
            <person name="Lubbers R.J."/>
            <person name="Makela M.R."/>
            <person name="Barry K."/>
            <person name="Chovatia M."/>
            <person name="Clum A."/>
            <person name="Daum C."/>
            <person name="Haridas S."/>
            <person name="He G."/>
            <person name="LaButti K."/>
            <person name="Lipzen A."/>
            <person name="Mondo S."/>
            <person name="Riley R."/>
            <person name="Salamov A."/>
            <person name="Simmons B.A."/>
            <person name="Magnuson J.K."/>
            <person name="Henrissat B."/>
            <person name="Mortensen U.H."/>
            <person name="Larsen T.O."/>
            <person name="Devries R.P."/>
            <person name="Grigoriev I.V."/>
            <person name="Machida M."/>
            <person name="Baker S.E."/>
            <person name="Andersen M.R."/>
        </authorList>
    </citation>
    <scope>NUCLEOTIDE SEQUENCE [LARGE SCALE GENOMIC DNA]</scope>
    <source>
        <strain evidence="1 2">CBS 117625</strain>
    </source>
</reference>
<gene>
    <name evidence="1" type="ORF">BDV38DRAFT_253416</name>
</gene>
<dbReference type="Pfam" id="PF23397">
    <property type="entry name" value="DUF7104"/>
    <property type="match status" value="2"/>
</dbReference>
<dbReference type="GeneID" id="43639444"/>
<evidence type="ECO:0000313" key="2">
    <source>
        <dbReference type="Proteomes" id="UP000325672"/>
    </source>
</evidence>